<protein>
    <submittedName>
        <fullName evidence="1">Uncharacterized protein</fullName>
    </submittedName>
</protein>
<organism evidence="1">
    <name type="scientific">marine sediment metagenome</name>
    <dbReference type="NCBI Taxonomy" id="412755"/>
    <lineage>
        <taxon>unclassified sequences</taxon>
        <taxon>metagenomes</taxon>
        <taxon>ecological metagenomes</taxon>
    </lineage>
</organism>
<comment type="caution">
    <text evidence="1">The sequence shown here is derived from an EMBL/GenBank/DDBJ whole genome shotgun (WGS) entry which is preliminary data.</text>
</comment>
<reference evidence="1" key="1">
    <citation type="journal article" date="2014" name="Front. Microbiol.">
        <title>High frequency of phylogenetically diverse reductive dehalogenase-homologous genes in deep subseafloor sedimentary metagenomes.</title>
        <authorList>
            <person name="Kawai M."/>
            <person name="Futagami T."/>
            <person name="Toyoda A."/>
            <person name="Takaki Y."/>
            <person name="Nishi S."/>
            <person name="Hori S."/>
            <person name="Arai W."/>
            <person name="Tsubouchi T."/>
            <person name="Morono Y."/>
            <person name="Uchiyama I."/>
            <person name="Ito T."/>
            <person name="Fujiyama A."/>
            <person name="Inagaki F."/>
            <person name="Takami H."/>
        </authorList>
    </citation>
    <scope>NUCLEOTIDE SEQUENCE</scope>
    <source>
        <strain evidence="1">Expedition CK06-06</strain>
    </source>
</reference>
<dbReference type="EMBL" id="BART01011607">
    <property type="protein sequence ID" value="GAG87230.1"/>
    <property type="molecule type" value="Genomic_DNA"/>
</dbReference>
<dbReference type="AlphaFoldDB" id="X1AWU1"/>
<proteinExistence type="predicted"/>
<sequence length="45" mass="4770">MARLELEVGTDVLLLETGDALLLEGDPVFVTPATLALVLTTFIPT</sequence>
<evidence type="ECO:0000313" key="1">
    <source>
        <dbReference type="EMBL" id="GAG87230.1"/>
    </source>
</evidence>
<gene>
    <name evidence="1" type="ORF">S01H4_24643</name>
</gene>
<name>X1AWU1_9ZZZZ</name>
<feature type="non-terminal residue" evidence="1">
    <location>
        <position position="45"/>
    </location>
</feature>
<accession>X1AWU1</accession>